<name>A0A8R1E0W4_CAEJA</name>
<protein>
    <submittedName>
        <fullName evidence="3">Uncharacterized protein</fullName>
    </submittedName>
</protein>
<evidence type="ECO:0000256" key="2">
    <source>
        <dbReference type="SAM" id="SignalP"/>
    </source>
</evidence>
<feature type="compositionally biased region" description="Polar residues" evidence="1">
    <location>
        <begin position="488"/>
        <end position="500"/>
    </location>
</feature>
<evidence type="ECO:0000256" key="1">
    <source>
        <dbReference type="SAM" id="MobiDB-lite"/>
    </source>
</evidence>
<organism evidence="3 4">
    <name type="scientific">Caenorhabditis japonica</name>
    <dbReference type="NCBI Taxonomy" id="281687"/>
    <lineage>
        <taxon>Eukaryota</taxon>
        <taxon>Metazoa</taxon>
        <taxon>Ecdysozoa</taxon>
        <taxon>Nematoda</taxon>
        <taxon>Chromadorea</taxon>
        <taxon>Rhabditida</taxon>
        <taxon>Rhabditina</taxon>
        <taxon>Rhabditomorpha</taxon>
        <taxon>Rhabditoidea</taxon>
        <taxon>Rhabditidae</taxon>
        <taxon>Peloderinae</taxon>
        <taxon>Caenorhabditis</taxon>
    </lineage>
</organism>
<keyword evidence="2" id="KW-0732">Signal</keyword>
<dbReference type="Pfam" id="PF25492">
    <property type="entry name" value="DUF7911"/>
    <property type="match status" value="1"/>
</dbReference>
<feature type="compositionally biased region" description="Low complexity" evidence="1">
    <location>
        <begin position="353"/>
        <end position="388"/>
    </location>
</feature>
<feature type="chain" id="PRO_5035799031" evidence="2">
    <location>
        <begin position="19"/>
        <end position="527"/>
    </location>
</feature>
<feature type="signal peptide" evidence="2">
    <location>
        <begin position="1"/>
        <end position="18"/>
    </location>
</feature>
<keyword evidence="4" id="KW-1185">Reference proteome</keyword>
<dbReference type="OMA" id="QQCAFEM"/>
<feature type="region of interest" description="Disordered" evidence="1">
    <location>
        <begin position="310"/>
        <end position="393"/>
    </location>
</feature>
<evidence type="ECO:0000313" key="4">
    <source>
        <dbReference type="Proteomes" id="UP000005237"/>
    </source>
</evidence>
<dbReference type="AlphaFoldDB" id="A0A8R1E0W4"/>
<dbReference type="EnsemblMetazoa" id="CJA18388.1">
    <property type="protein sequence ID" value="CJA18388.1"/>
    <property type="gene ID" value="WBGene00137592"/>
</dbReference>
<feature type="region of interest" description="Disordered" evidence="1">
    <location>
        <begin position="412"/>
        <end position="500"/>
    </location>
</feature>
<dbReference type="Proteomes" id="UP000005237">
    <property type="component" value="Unassembled WGS sequence"/>
</dbReference>
<feature type="compositionally biased region" description="Basic and acidic residues" evidence="1">
    <location>
        <begin position="446"/>
        <end position="464"/>
    </location>
</feature>
<dbReference type="InterPro" id="IPR057233">
    <property type="entry name" value="DUF7911"/>
</dbReference>
<feature type="compositionally biased region" description="Acidic residues" evidence="1">
    <location>
        <begin position="434"/>
        <end position="445"/>
    </location>
</feature>
<proteinExistence type="predicted"/>
<accession>A0A8R1E0W4</accession>
<reference evidence="3" key="2">
    <citation type="submission" date="2022-06" db="UniProtKB">
        <authorList>
            <consortium name="EnsemblMetazoa"/>
        </authorList>
    </citation>
    <scope>IDENTIFICATION</scope>
    <source>
        <strain evidence="3">DF5081</strain>
    </source>
</reference>
<feature type="compositionally biased region" description="Acidic residues" evidence="1">
    <location>
        <begin position="412"/>
        <end position="426"/>
    </location>
</feature>
<evidence type="ECO:0000313" key="3">
    <source>
        <dbReference type="EnsemblMetazoa" id="CJA18388.1"/>
    </source>
</evidence>
<feature type="compositionally biased region" description="Polar residues" evidence="1">
    <location>
        <begin position="335"/>
        <end position="352"/>
    </location>
</feature>
<sequence>MLPLLLLLLLFSARGAIGASGNCEATNYMGVDGAPEDALIYGITQDCQMFFIRPAQLHLLSTIRVDHRHSFCYANLVQLHVKSHDTLLLTFKQATNRICTLEVHIPALRMLFGDHLFRYSLLNSLPYASCSHSKDQSFQLEPDLSFLDPVYNDVIYFIDALSTGPNWKVLQFLLKDTGNMSMMNNLTVPVQTRSASANEFIVSIDNQRDKLYRRNRFDNLIYQQCGFETLFRPKESEVNSFEAPSRGYGAILNGQAVDDHTMVYVETDRSTDPPTSRLHMMSIDHPEHVACLSATSFSFDVGIISEMTMEKLKKEPRPPFGTKVTRRPTKHDSQPPKSSTPRTPSIAPKTTNSKPQKSKPASTTPTPSTTPSSATSSKSKESYSPSKSFFSYDMTGTLTTSDKVISNEIPVDEIKEEQEKEEEELNEIIKELKADDDEEEEEDRENEGIGELRARTRDVHREDVGGIEEIPKPAASNGTLHLRDASEASPNASSDTSGAEAVKTTTTSSYCVLVFSILTYLLLLTSH</sequence>
<reference evidence="4" key="1">
    <citation type="submission" date="2010-08" db="EMBL/GenBank/DDBJ databases">
        <authorList>
            <consortium name="Caenorhabditis japonica Sequencing Consortium"/>
            <person name="Wilson R.K."/>
        </authorList>
    </citation>
    <scope>NUCLEOTIDE SEQUENCE [LARGE SCALE GENOMIC DNA]</scope>
    <source>
        <strain evidence="4">DF5081</strain>
    </source>
</reference>